<protein>
    <submittedName>
        <fullName evidence="5">Uncharacterized protein, contains caspase domain</fullName>
    </submittedName>
</protein>
<dbReference type="AlphaFoldDB" id="A0A450ZQR9"/>
<dbReference type="PROSITE" id="PS50208">
    <property type="entry name" value="CASPASE_P20"/>
    <property type="match status" value="1"/>
</dbReference>
<feature type="signal peptide" evidence="2">
    <location>
        <begin position="1"/>
        <end position="32"/>
    </location>
</feature>
<evidence type="ECO:0000259" key="4">
    <source>
        <dbReference type="PROSITE" id="PS50222"/>
    </source>
</evidence>
<dbReference type="InterPro" id="IPR018247">
    <property type="entry name" value="EF_Hand_1_Ca_BS"/>
</dbReference>
<dbReference type="PANTHER" id="PTHR22576">
    <property type="entry name" value="MUCOSA ASSOCIATED LYMPHOID TISSUE LYMPHOMA TRANSLOCATION PROTEIN 1/PARACASPASE"/>
    <property type="match status" value="1"/>
</dbReference>
<feature type="domain" description="EF-hand" evidence="4">
    <location>
        <begin position="248"/>
        <end position="270"/>
    </location>
</feature>
<proteinExistence type="predicted"/>
<evidence type="ECO:0000259" key="3">
    <source>
        <dbReference type="PROSITE" id="PS50208"/>
    </source>
</evidence>
<dbReference type="InterPro" id="IPR029030">
    <property type="entry name" value="Caspase-like_dom_sf"/>
</dbReference>
<evidence type="ECO:0000313" key="5">
    <source>
        <dbReference type="EMBL" id="VFK56084.1"/>
    </source>
</evidence>
<evidence type="ECO:0000256" key="1">
    <source>
        <dbReference type="SAM" id="MobiDB-lite"/>
    </source>
</evidence>
<dbReference type="InterPro" id="IPR001309">
    <property type="entry name" value="Pept_C14_p20"/>
</dbReference>
<dbReference type="GO" id="GO:0006508">
    <property type="term" value="P:proteolysis"/>
    <property type="evidence" value="ECO:0007669"/>
    <property type="project" value="InterPro"/>
</dbReference>
<name>A0A450ZQR9_9GAMM</name>
<dbReference type="GO" id="GO:0004197">
    <property type="term" value="F:cysteine-type endopeptidase activity"/>
    <property type="evidence" value="ECO:0007669"/>
    <property type="project" value="InterPro"/>
</dbReference>
<gene>
    <name evidence="6" type="ORF">BECKTUN1418E_GA0071001_10776</name>
    <name evidence="5" type="ORF">BECKTUN1418F_GA0071002_10806</name>
</gene>
<dbReference type="InterPro" id="IPR052039">
    <property type="entry name" value="Caspase-related_regulators"/>
</dbReference>
<dbReference type="Gene3D" id="3.40.50.1460">
    <property type="match status" value="1"/>
</dbReference>
<dbReference type="SUPFAM" id="SSF52129">
    <property type="entry name" value="Caspase-like"/>
    <property type="match status" value="1"/>
</dbReference>
<dbReference type="InterPro" id="IPR013229">
    <property type="entry name" value="PEGA"/>
</dbReference>
<dbReference type="EMBL" id="CAADFY010000080">
    <property type="protein sequence ID" value="VFK56084.1"/>
    <property type="molecule type" value="Genomic_DNA"/>
</dbReference>
<feature type="domain" description="Caspase family p20" evidence="3">
    <location>
        <begin position="55"/>
        <end position="133"/>
    </location>
</feature>
<sequence>MMMRKMTVFAGKKFVVSCLLAFCLLLSGVATPDAEKRGVSLAIKDKSGQQVGLYQESHALVISASNYHNGWSKLPGVAKDIQAVTRTLRANGFYVETVLDPTSAELAAAFDSFIRRYGKKTENRLLFYFAGHGHTIKPKWGGDPTGYIVPIEAPNPNRDEVGFEDVALPMQRIEEYALKIHAKHALFLFDSCFSGSLFSINRAIPENITYKTAKPVRQFITAGSAHETVPDRSIFRRQFVAALKGEGDMDKDGFVTGAELGEFLQAKVVNYSKGSQHPQYGKIRNAYLDKGDFVFVSMTQRADPPKPPKTETPASGQVDPTVEIRFWDSVEKGGNPDLYRAYLKRFPNGIFVDIAKVKIKELTTLPSSRQGVQGPGARDSNKQAPAGWGERRLASGSEPKQKPLPKTAQLIIRSNVSGDTVTLDGKNMGPTGPDAHELTPGKYTVRVEKEGYEPFETTIRLAAGKWKPCGRGWKARPPTTSTGGC</sequence>
<dbReference type="InterPro" id="IPR011600">
    <property type="entry name" value="Pept_C14_caspase"/>
</dbReference>
<dbReference type="InterPro" id="IPR002048">
    <property type="entry name" value="EF_hand_dom"/>
</dbReference>
<dbReference type="EMBL" id="CAADFV010000077">
    <property type="protein sequence ID" value="VFK62279.1"/>
    <property type="molecule type" value="Genomic_DNA"/>
</dbReference>
<evidence type="ECO:0000256" key="2">
    <source>
        <dbReference type="SAM" id="SignalP"/>
    </source>
</evidence>
<keyword evidence="2" id="KW-0732">Signal</keyword>
<feature type="chain" id="PRO_5036354234" evidence="2">
    <location>
        <begin position="33"/>
        <end position="485"/>
    </location>
</feature>
<evidence type="ECO:0000313" key="6">
    <source>
        <dbReference type="EMBL" id="VFK62279.1"/>
    </source>
</evidence>
<accession>A0A450ZQR9</accession>
<dbReference type="Pfam" id="PF08308">
    <property type="entry name" value="PEGA"/>
    <property type="match status" value="1"/>
</dbReference>
<organism evidence="5">
    <name type="scientific">Candidatus Kentrum sp. TUN</name>
    <dbReference type="NCBI Taxonomy" id="2126343"/>
    <lineage>
        <taxon>Bacteria</taxon>
        <taxon>Pseudomonadati</taxon>
        <taxon>Pseudomonadota</taxon>
        <taxon>Gammaproteobacteria</taxon>
        <taxon>Candidatus Kentrum</taxon>
    </lineage>
</organism>
<dbReference type="GO" id="GO:0005509">
    <property type="term" value="F:calcium ion binding"/>
    <property type="evidence" value="ECO:0007669"/>
    <property type="project" value="InterPro"/>
</dbReference>
<dbReference type="PANTHER" id="PTHR22576:SF37">
    <property type="entry name" value="MUCOSA-ASSOCIATED LYMPHOID TISSUE LYMPHOMA TRANSLOCATION PROTEIN 1"/>
    <property type="match status" value="1"/>
</dbReference>
<feature type="region of interest" description="Disordered" evidence="1">
    <location>
        <begin position="367"/>
        <end position="439"/>
    </location>
</feature>
<dbReference type="PROSITE" id="PS00018">
    <property type="entry name" value="EF_HAND_1"/>
    <property type="match status" value="1"/>
</dbReference>
<reference evidence="5" key="1">
    <citation type="submission" date="2019-02" db="EMBL/GenBank/DDBJ databases">
        <authorList>
            <person name="Gruber-Vodicka R. H."/>
            <person name="Seah K. B. B."/>
        </authorList>
    </citation>
    <scope>NUCLEOTIDE SEQUENCE</scope>
    <source>
        <strain evidence="6">BECK_BY2</strain>
        <strain evidence="5">BECK_BY3</strain>
    </source>
</reference>
<dbReference type="PROSITE" id="PS50222">
    <property type="entry name" value="EF_HAND_2"/>
    <property type="match status" value="1"/>
</dbReference>
<dbReference type="Pfam" id="PF00656">
    <property type="entry name" value="Peptidase_C14"/>
    <property type="match status" value="1"/>
</dbReference>